<evidence type="ECO:0000313" key="3">
    <source>
        <dbReference type="EMBL" id="GGK82041.1"/>
    </source>
</evidence>
<dbReference type="EMBL" id="BMMX01000003">
    <property type="protein sequence ID" value="GGK82041.1"/>
    <property type="molecule type" value="Genomic_DNA"/>
</dbReference>
<dbReference type="Gene3D" id="3.30.300.30">
    <property type="match status" value="1"/>
</dbReference>
<feature type="domain" description="AMP-dependent synthetase/ligase" evidence="2">
    <location>
        <begin position="114"/>
        <end position="315"/>
    </location>
</feature>
<protein>
    <recommendedName>
        <fullName evidence="2">AMP-dependent synthetase/ligase domain-containing protein</fullName>
    </recommendedName>
</protein>
<dbReference type="GO" id="GO:0031956">
    <property type="term" value="F:medium-chain fatty acid-CoA ligase activity"/>
    <property type="evidence" value="ECO:0007669"/>
    <property type="project" value="TreeGrafter"/>
</dbReference>
<evidence type="ECO:0000259" key="2">
    <source>
        <dbReference type="Pfam" id="PF00501"/>
    </source>
</evidence>
<comment type="similarity">
    <text evidence="1">Belongs to the ATP-dependent AMP-binding enzyme family.</text>
</comment>
<proteinExistence type="inferred from homology"/>
<dbReference type="InterPro" id="IPR042099">
    <property type="entry name" value="ANL_N_sf"/>
</dbReference>
<dbReference type="InterPro" id="IPR000873">
    <property type="entry name" value="AMP-dep_synth/lig_dom"/>
</dbReference>
<organism evidence="3 4">
    <name type="scientific">Mangrovihabitans endophyticus</name>
    <dbReference type="NCBI Taxonomy" id="1751298"/>
    <lineage>
        <taxon>Bacteria</taxon>
        <taxon>Bacillati</taxon>
        <taxon>Actinomycetota</taxon>
        <taxon>Actinomycetes</taxon>
        <taxon>Micromonosporales</taxon>
        <taxon>Micromonosporaceae</taxon>
        <taxon>Mangrovihabitans</taxon>
    </lineage>
</organism>
<dbReference type="Pfam" id="PF00501">
    <property type="entry name" value="AMP-binding"/>
    <property type="match status" value="1"/>
</dbReference>
<sequence length="446" mass="47839">MTVLGWMTDPPPAPALVDAATGHVLDYRELADRVSSLAEMMRRPRKSLVICLCRPDVDTALVYLASLYAGHAVLLTSVARPESAAVLAERLGATFVVGPHCQIQDLKQHGDVHPDLAVLLATSGSTGNAKYVRLSRAAIDANAAQITSALDLNATARAVQSLPLHYSYGLSVLNSHLHARGSIMFSGHGLVTRRFWADVRAHECTGLAGVPYSFTIMDRIGFSGMELPALRTVTHAGGRMAKEAIVRYATLMAERGGRFYSMYGQTEATARMSVVPWTHAVTKAGTIGVPIPHGNFDIAEDGELVYRGPNVMMGYAESASDLALGDVTAGSLHTGDLGQRDKDGFYRIVGRKSRIAKIAGYRINLDDVEAVATTSPMVAVEHNEQIVIVREREASGMSAEELSRHVGEFVGLPSRFFRVEDVDALPMTGSGKVDLPAVSEGVVQSS</sequence>
<dbReference type="AlphaFoldDB" id="A0A8J3FM97"/>
<dbReference type="SUPFAM" id="SSF56801">
    <property type="entry name" value="Acetyl-CoA synthetase-like"/>
    <property type="match status" value="1"/>
</dbReference>
<comment type="caution">
    <text evidence="3">The sequence shown here is derived from an EMBL/GenBank/DDBJ whole genome shotgun (WGS) entry which is preliminary data.</text>
</comment>
<keyword evidence="4" id="KW-1185">Reference proteome</keyword>
<reference evidence="3" key="1">
    <citation type="journal article" date="2014" name="Int. J. Syst. Evol. Microbiol.">
        <title>Complete genome sequence of Corynebacterium casei LMG S-19264T (=DSM 44701T), isolated from a smear-ripened cheese.</title>
        <authorList>
            <consortium name="US DOE Joint Genome Institute (JGI-PGF)"/>
            <person name="Walter F."/>
            <person name="Albersmeier A."/>
            <person name="Kalinowski J."/>
            <person name="Ruckert C."/>
        </authorList>
    </citation>
    <scope>NUCLEOTIDE SEQUENCE</scope>
    <source>
        <strain evidence="3">CGMCC 4.7299</strain>
    </source>
</reference>
<dbReference type="PANTHER" id="PTHR43201:SF8">
    <property type="entry name" value="ACYL-COA SYNTHETASE FAMILY MEMBER 3"/>
    <property type="match status" value="1"/>
</dbReference>
<dbReference type="PANTHER" id="PTHR43201">
    <property type="entry name" value="ACYL-COA SYNTHETASE"/>
    <property type="match status" value="1"/>
</dbReference>
<dbReference type="Proteomes" id="UP000656042">
    <property type="component" value="Unassembled WGS sequence"/>
</dbReference>
<dbReference type="GO" id="GO:0006631">
    <property type="term" value="P:fatty acid metabolic process"/>
    <property type="evidence" value="ECO:0007669"/>
    <property type="project" value="TreeGrafter"/>
</dbReference>
<evidence type="ECO:0000313" key="4">
    <source>
        <dbReference type="Proteomes" id="UP000656042"/>
    </source>
</evidence>
<gene>
    <name evidence="3" type="ORF">GCM10012284_15110</name>
</gene>
<dbReference type="InterPro" id="IPR020845">
    <property type="entry name" value="AMP-binding_CS"/>
</dbReference>
<evidence type="ECO:0000256" key="1">
    <source>
        <dbReference type="ARBA" id="ARBA00006432"/>
    </source>
</evidence>
<dbReference type="PROSITE" id="PS00455">
    <property type="entry name" value="AMP_BINDING"/>
    <property type="match status" value="1"/>
</dbReference>
<name>A0A8J3FM97_9ACTN</name>
<dbReference type="InterPro" id="IPR045851">
    <property type="entry name" value="AMP-bd_C_sf"/>
</dbReference>
<accession>A0A8J3FM97</accession>
<reference evidence="3" key="2">
    <citation type="submission" date="2020-09" db="EMBL/GenBank/DDBJ databases">
        <authorList>
            <person name="Sun Q."/>
            <person name="Zhou Y."/>
        </authorList>
    </citation>
    <scope>NUCLEOTIDE SEQUENCE</scope>
    <source>
        <strain evidence="3">CGMCC 4.7299</strain>
    </source>
</reference>
<dbReference type="Gene3D" id="3.40.50.12780">
    <property type="entry name" value="N-terminal domain of ligase-like"/>
    <property type="match status" value="1"/>
</dbReference>